<dbReference type="EMBL" id="MU865943">
    <property type="protein sequence ID" value="KAK4448454.1"/>
    <property type="molecule type" value="Genomic_DNA"/>
</dbReference>
<evidence type="ECO:0000313" key="3">
    <source>
        <dbReference type="Proteomes" id="UP001321760"/>
    </source>
</evidence>
<feature type="region of interest" description="Disordered" evidence="1">
    <location>
        <begin position="246"/>
        <end position="314"/>
    </location>
</feature>
<evidence type="ECO:0008006" key="4">
    <source>
        <dbReference type="Google" id="ProtNLM"/>
    </source>
</evidence>
<sequence length="586" mass="65789">MAEIIGLISAIGGLTATAFKITKALSAVRDDLGVAASSVKAILDDTKAVSIILREIQSRISVAAYVNSDTMEMLELILRRCKEDIEDIERSRLPLIADASLGDFMSQRQRLRWFFANTLQLSDGFAVEQLKEEILEAITKTAGAKAAFLNAEKIDQAAARAYGTEDPAPEKVDEDPQPTSEEAGSNTQGGEDSDLAEMQLQTLSQSDLQMAFNISDDSYLWIAAHLTLQRSVTAFARVAMERQPTEAFRRPSNTTKVTRKDEGVEDIAGDRNTAAKEGSGNSATGIVTSPDDPSLRPMTTADEQHGNVQPPLENEPLLARPEEQAHGQPDGPPQQGEILVRRPRLAAFEDRGRGSEPPAFNGHVPPGPYYGETSPFGMKYMQAAPGFYGGLSPNLPVPPPHGYFDHPFHGPQPYPHVFQALQSPMQKPKPDQEKEQMRRELIAMKVEQDKREEQAQQKAKQTERDMRVRREAEESFHRRMDEMRRAQEEAKSQLENMRMESDTAAREQVAREMRVKEDMRRDREEHFRRIEYEVGQKAEAELRARTEKMERETRLKQLELEEQMKAVKEGKKRSLRDSLLGRGHGS</sequence>
<name>A0AAV9GJW3_9PEZI</name>
<feature type="compositionally biased region" description="Polar residues" evidence="1">
    <location>
        <begin position="177"/>
        <end position="190"/>
    </location>
</feature>
<dbReference type="AlphaFoldDB" id="A0AAV9GJW3"/>
<dbReference type="Proteomes" id="UP001321760">
    <property type="component" value="Unassembled WGS sequence"/>
</dbReference>
<proteinExistence type="predicted"/>
<evidence type="ECO:0000256" key="1">
    <source>
        <dbReference type="SAM" id="MobiDB-lite"/>
    </source>
</evidence>
<evidence type="ECO:0000313" key="2">
    <source>
        <dbReference type="EMBL" id="KAK4448454.1"/>
    </source>
</evidence>
<reference evidence="2" key="2">
    <citation type="submission" date="2023-05" db="EMBL/GenBank/DDBJ databases">
        <authorList>
            <consortium name="Lawrence Berkeley National Laboratory"/>
            <person name="Steindorff A."/>
            <person name="Hensen N."/>
            <person name="Bonometti L."/>
            <person name="Westerberg I."/>
            <person name="Brannstrom I.O."/>
            <person name="Guillou S."/>
            <person name="Cros-Aarteil S."/>
            <person name="Calhoun S."/>
            <person name="Haridas S."/>
            <person name="Kuo A."/>
            <person name="Mondo S."/>
            <person name="Pangilinan J."/>
            <person name="Riley R."/>
            <person name="Labutti K."/>
            <person name="Andreopoulos B."/>
            <person name="Lipzen A."/>
            <person name="Chen C."/>
            <person name="Yanf M."/>
            <person name="Daum C."/>
            <person name="Ng V."/>
            <person name="Clum A."/>
            <person name="Ohm R."/>
            <person name="Martin F."/>
            <person name="Silar P."/>
            <person name="Natvig D."/>
            <person name="Lalanne C."/>
            <person name="Gautier V."/>
            <person name="Ament-Velasquez S.L."/>
            <person name="Kruys A."/>
            <person name="Hutchinson M.I."/>
            <person name="Powell A.J."/>
            <person name="Barry K."/>
            <person name="Miller A.N."/>
            <person name="Grigoriev I.V."/>
            <person name="Debuchy R."/>
            <person name="Gladieux P."/>
            <person name="Thoren M.H."/>
            <person name="Johannesson H."/>
        </authorList>
    </citation>
    <scope>NUCLEOTIDE SEQUENCE</scope>
    <source>
        <strain evidence="2">PSN243</strain>
    </source>
</reference>
<feature type="region of interest" description="Disordered" evidence="1">
    <location>
        <begin position="164"/>
        <end position="192"/>
    </location>
</feature>
<accession>A0AAV9GJW3</accession>
<keyword evidence="3" id="KW-1185">Reference proteome</keyword>
<organism evidence="2 3">
    <name type="scientific">Podospora aff. communis PSN243</name>
    <dbReference type="NCBI Taxonomy" id="3040156"/>
    <lineage>
        <taxon>Eukaryota</taxon>
        <taxon>Fungi</taxon>
        <taxon>Dikarya</taxon>
        <taxon>Ascomycota</taxon>
        <taxon>Pezizomycotina</taxon>
        <taxon>Sordariomycetes</taxon>
        <taxon>Sordariomycetidae</taxon>
        <taxon>Sordariales</taxon>
        <taxon>Podosporaceae</taxon>
        <taxon>Podospora</taxon>
    </lineage>
</organism>
<gene>
    <name evidence="2" type="ORF">QBC34DRAFT_465893</name>
</gene>
<comment type="caution">
    <text evidence="2">The sequence shown here is derived from an EMBL/GenBank/DDBJ whole genome shotgun (WGS) entry which is preliminary data.</text>
</comment>
<reference evidence="2" key="1">
    <citation type="journal article" date="2023" name="Mol. Phylogenet. Evol.">
        <title>Genome-scale phylogeny and comparative genomics of the fungal order Sordariales.</title>
        <authorList>
            <person name="Hensen N."/>
            <person name="Bonometti L."/>
            <person name="Westerberg I."/>
            <person name="Brannstrom I.O."/>
            <person name="Guillou S."/>
            <person name="Cros-Aarteil S."/>
            <person name="Calhoun S."/>
            <person name="Haridas S."/>
            <person name="Kuo A."/>
            <person name="Mondo S."/>
            <person name="Pangilinan J."/>
            <person name="Riley R."/>
            <person name="LaButti K."/>
            <person name="Andreopoulos B."/>
            <person name="Lipzen A."/>
            <person name="Chen C."/>
            <person name="Yan M."/>
            <person name="Daum C."/>
            <person name="Ng V."/>
            <person name="Clum A."/>
            <person name="Steindorff A."/>
            <person name="Ohm R.A."/>
            <person name="Martin F."/>
            <person name="Silar P."/>
            <person name="Natvig D.O."/>
            <person name="Lalanne C."/>
            <person name="Gautier V."/>
            <person name="Ament-Velasquez S.L."/>
            <person name="Kruys A."/>
            <person name="Hutchinson M.I."/>
            <person name="Powell A.J."/>
            <person name="Barry K."/>
            <person name="Miller A.N."/>
            <person name="Grigoriev I.V."/>
            <person name="Debuchy R."/>
            <person name="Gladieux P."/>
            <person name="Hiltunen Thoren M."/>
            <person name="Johannesson H."/>
        </authorList>
    </citation>
    <scope>NUCLEOTIDE SEQUENCE</scope>
    <source>
        <strain evidence="2">PSN243</strain>
    </source>
</reference>
<feature type="region of interest" description="Disordered" evidence="1">
    <location>
        <begin position="445"/>
        <end position="522"/>
    </location>
</feature>
<protein>
    <recommendedName>
        <fullName evidence="4">Fungal N-terminal domain-containing protein</fullName>
    </recommendedName>
</protein>
<feature type="region of interest" description="Disordered" evidence="1">
    <location>
        <begin position="565"/>
        <end position="586"/>
    </location>
</feature>